<dbReference type="PANTHER" id="PTHR46696:SF1">
    <property type="entry name" value="CYTOCHROME P450 YJIB-RELATED"/>
    <property type="match status" value="1"/>
</dbReference>
<feature type="region of interest" description="Disordered" evidence="2">
    <location>
        <begin position="851"/>
        <end position="875"/>
    </location>
</feature>
<dbReference type="RefSeq" id="WP_303905317.1">
    <property type="nucleotide sequence ID" value="NZ_DYXC01000082.1"/>
</dbReference>
<evidence type="ECO:0000256" key="2">
    <source>
        <dbReference type="SAM" id="MobiDB-lite"/>
    </source>
</evidence>
<evidence type="ECO:0000256" key="1">
    <source>
        <dbReference type="ARBA" id="ARBA00010617"/>
    </source>
</evidence>
<dbReference type="Proteomes" id="UP000703315">
    <property type="component" value="Unassembled WGS sequence"/>
</dbReference>
<dbReference type="SUPFAM" id="SSF48264">
    <property type="entry name" value="Cytochrome P450"/>
    <property type="match status" value="1"/>
</dbReference>
<dbReference type="PANTHER" id="PTHR46696">
    <property type="entry name" value="P450, PUTATIVE (EUROFUNG)-RELATED"/>
    <property type="match status" value="1"/>
</dbReference>
<dbReference type="PROSITE" id="PS00086">
    <property type="entry name" value="CYTOCHROME_P450"/>
    <property type="match status" value="1"/>
</dbReference>
<dbReference type="InterPro" id="IPR017972">
    <property type="entry name" value="Cyt_P450_CS"/>
</dbReference>
<accession>A0A921FND4</accession>
<dbReference type="GO" id="GO:0004497">
    <property type="term" value="F:monooxygenase activity"/>
    <property type="evidence" value="ECO:0007669"/>
    <property type="project" value="InterPro"/>
</dbReference>
<evidence type="ECO:0000313" key="4">
    <source>
        <dbReference type="EMBL" id="HJF14656.1"/>
    </source>
</evidence>
<comment type="similarity">
    <text evidence="1">Belongs to the cytochrome P450 family.</text>
</comment>
<organism evidence="4 5">
    <name type="scientific">Enteractinococcus helveticum</name>
    <dbReference type="NCBI Taxonomy" id="1837282"/>
    <lineage>
        <taxon>Bacteria</taxon>
        <taxon>Bacillati</taxon>
        <taxon>Actinomycetota</taxon>
        <taxon>Actinomycetes</taxon>
        <taxon>Micrococcales</taxon>
        <taxon>Micrococcaceae</taxon>
    </lineage>
</organism>
<protein>
    <submittedName>
        <fullName evidence="4">Cytochrome P450</fullName>
    </submittedName>
</protein>
<dbReference type="Gene3D" id="1.10.630.10">
    <property type="entry name" value="Cytochrome P450"/>
    <property type="match status" value="1"/>
</dbReference>
<dbReference type="SUPFAM" id="SSF51971">
    <property type="entry name" value="Nucleotide-binding domain"/>
    <property type="match status" value="1"/>
</dbReference>
<evidence type="ECO:0000259" key="3">
    <source>
        <dbReference type="Pfam" id="PF07992"/>
    </source>
</evidence>
<dbReference type="AlphaFoldDB" id="A0A921FND4"/>
<dbReference type="InterPro" id="IPR036188">
    <property type="entry name" value="FAD/NAD-bd_sf"/>
</dbReference>
<dbReference type="Gene3D" id="3.40.50.720">
    <property type="entry name" value="NAD(P)-binding Rossmann-like Domain"/>
    <property type="match status" value="1"/>
</dbReference>
<dbReference type="PRINTS" id="PR00359">
    <property type="entry name" value="BP450"/>
</dbReference>
<dbReference type="Pfam" id="PF07992">
    <property type="entry name" value="Pyr_redox_2"/>
    <property type="match status" value="1"/>
</dbReference>
<reference evidence="4" key="2">
    <citation type="submission" date="2021-09" db="EMBL/GenBank/DDBJ databases">
        <authorList>
            <person name="Gilroy R."/>
        </authorList>
    </citation>
    <scope>NUCLEOTIDE SEQUENCE</scope>
    <source>
        <strain evidence="4">ChiHjej13B12-14962</strain>
    </source>
</reference>
<comment type="caution">
    <text evidence="4">The sequence shown here is derived from an EMBL/GenBank/DDBJ whole genome shotgun (WGS) entry which is preliminary data.</text>
</comment>
<dbReference type="EMBL" id="DYXC01000082">
    <property type="protein sequence ID" value="HJF14656.1"/>
    <property type="molecule type" value="Genomic_DNA"/>
</dbReference>
<dbReference type="GO" id="GO:0020037">
    <property type="term" value="F:heme binding"/>
    <property type="evidence" value="ECO:0007669"/>
    <property type="project" value="InterPro"/>
</dbReference>
<dbReference type="InterPro" id="IPR001128">
    <property type="entry name" value="Cyt_P450"/>
</dbReference>
<proteinExistence type="inferred from homology"/>
<reference evidence="4" key="1">
    <citation type="journal article" date="2021" name="PeerJ">
        <title>Extensive microbial diversity within the chicken gut microbiome revealed by metagenomics and culture.</title>
        <authorList>
            <person name="Gilroy R."/>
            <person name="Ravi A."/>
            <person name="Getino M."/>
            <person name="Pursley I."/>
            <person name="Horton D.L."/>
            <person name="Alikhan N.F."/>
            <person name="Baker D."/>
            <person name="Gharbi K."/>
            <person name="Hall N."/>
            <person name="Watson M."/>
            <person name="Adriaenssens E.M."/>
            <person name="Foster-Nyarko E."/>
            <person name="Jarju S."/>
            <person name="Secka A."/>
            <person name="Antonio M."/>
            <person name="Oren A."/>
            <person name="Chaudhuri R.R."/>
            <person name="La Ragione R."/>
            <person name="Hildebrand F."/>
            <person name="Pallen M.J."/>
        </authorList>
    </citation>
    <scope>NUCLEOTIDE SEQUENCE</scope>
    <source>
        <strain evidence="4">ChiHjej13B12-14962</strain>
    </source>
</reference>
<dbReference type="InterPro" id="IPR023753">
    <property type="entry name" value="FAD/NAD-binding_dom"/>
</dbReference>
<evidence type="ECO:0000313" key="5">
    <source>
        <dbReference type="Proteomes" id="UP000703315"/>
    </source>
</evidence>
<feature type="non-terminal residue" evidence="4">
    <location>
        <position position="875"/>
    </location>
</feature>
<dbReference type="InterPro" id="IPR002397">
    <property type="entry name" value="Cyt_P450_B"/>
</dbReference>
<dbReference type="Gene3D" id="3.50.50.60">
    <property type="entry name" value="FAD/NAD(P)-binding domain"/>
    <property type="match status" value="1"/>
</dbReference>
<dbReference type="Pfam" id="PF00067">
    <property type="entry name" value="p450"/>
    <property type="match status" value="1"/>
</dbReference>
<dbReference type="InterPro" id="IPR036396">
    <property type="entry name" value="Cyt_P450_sf"/>
</dbReference>
<name>A0A921FND4_9MICC</name>
<dbReference type="GO" id="GO:0005506">
    <property type="term" value="F:iron ion binding"/>
    <property type="evidence" value="ECO:0007669"/>
    <property type="project" value="InterPro"/>
</dbReference>
<feature type="domain" description="FAD/NAD(P)-binding" evidence="3">
    <location>
        <begin position="415"/>
        <end position="606"/>
    </location>
</feature>
<gene>
    <name evidence="4" type="ORF">K8V32_07595</name>
</gene>
<sequence length="875" mass="95678">MTTPRHHGKSAPVADWVKIEELYRDPFPTFERLRAEGGVHWIPAIGRYLITSYDAVHDTELDQETFSANEEGSLMIRAMGHSMLRKDDPEHRVERQAWQPVMRPSVVKKTWAPIFERNAQRYLNELKAKGPGADLVWDFAAPYAGENLRAVTGLHNVTQQDLQRWSQTMIDATGNYADDPVVWAKGEASYNEVDEALDEMLAWHKTHQDDSMLSALVRLPDYQMPVESIRANLKMTIGGGLNEPRDAIGVAAWALMQNPDQLALVQEDPTKWDAVFDEAIRWVAPIGMYSRQTTRDVVLQGTFLPAGAKLGISLLSANRDEHYWKNPERFDLTRTGEGAHLAFGKGVHVCLGAWVARAQFAAALPKLFSQLPNLGLLPDQPAEAGGWVFRGMDLLPVRWDAEESVVEHPAARPAHVAIVGSGPAGSYTAQAIKRRLPDARATIFDKSPTPFGLVRSGVAADHQGTKDVQVQFSQLFERHGVEFIGSTTVTTGQPLDDVAIHGRPSCHAPKVSTMHATGAEITLQQLRDTHDAVVVATGLSSDNTLTIDGADAPQVYGAGKIARLLNADAEEHRATTQLPTLGETTTVVGNGNVAMDMIRLLASTAQQLAASDIDEPTHAALTEHLHTINVIGRSDVTAAKFDTVMLREIADLPGIIHTVTGFDPDAAAHDARAKLVAELAARPVEPDARMKINWYFGHTPQTVVTTDDAVEALALSSNTMTFKIGTTSVITAIGFHGDQTQQLLQISDDARATGRVADGLYAAGWLRRGPVGTIPSQRADARELAEVIATDLADSGTKQAAGMPALRNHLARSTTWDGWLMIDAYEQTNTASPRPRTKLTDVRRRRFIAASATDLPRSQQPQHEVELNNEHLPPL</sequence>
<dbReference type="GO" id="GO:0016705">
    <property type="term" value="F:oxidoreductase activity, acting on paired donors, with incorporation or reduction of molecular oxygen"/>
    <property type="evidence" value="ECO:0007669"/>
    <property type="project" value="InterPro"/>
</dbReference>